<accession>A0A166BWZ2</accession>
<gene>
    <name evidence="3" type="ORF">FIBSPDRAFT_754019</name>
</gene>
<feature type="compositionally biased region" description="Polar residues" evidence="1">
    <location>
        <begin position="1"/>
        <end position="18"/>
    </location>
</feature>
<keyword evidence="4" id="KW-1185">Reference proteome</keyword>
<sequence length="68" mass="7554">MPSSTDAGSPSPTSSHMMKTTKRGRPYLKDTLDLFATLIVSLHLTTHKQFFRTFPNSFSTSVSVIPHD</sequence>
<name>A0A166BWZ2_9AGAM</name>
<feature type="domain" description="RGS1/SST2-like Fungal-Differentiation Regulator" evidence="2">
    <location>
        <begin position="30"/>
        <end position="61"/>
    </location>
</feature>
<dbReference type="EMBL" id="KV417638">
    <property type="protein sequence ID" value="KZP13059.1"/>
    <property type="molecule type" value="Genomic_DNA"/>
</dbReference>
<evidence type="ECO:0000256" key="1">
    <source>
        <dbReference type="SAM" id="MobiDB-lite"/>
    </source>
</evidence>
<proteinExistence type="predicted"/>
<dbReference type="Proteomes" id="UP000076532">
    <property type="component" value="Unassembled WGS sequence"/>
</dbReference>
<evidence type="ECO:0000313" key="3">
    <source>
        <dbReference type="EMBL" id="KZP13059.1"/>
    </source>
</evidence>
<dbReference type="InterPro" id="IPR058855">
    <property type="entry name" value="RGS1/SST2-like_Fungal-DR"/>
</dbReference>
<organism evidence="3 4">
    <name type="scientific">Athelia psychrophila</name>
    <dbReference type="NCBI Taxonomy" id="1759441"/>
    <lineage>
        <taxon>Eukaryota</taxon>
        <taxon>Fungi</taxon>
        <taxon>Dikarya</taxon>
        <taxon>Basidiomycota</taxon>
        <taxon>Agaricomycotina</taxon>
        <taxon>Agaricomycetes</taxon>
        <taxon>Agaricomycetidae</taxon>
        <taxon>Atheliales</taxon>
        <taxon>Atheliaceae</taxon>
        <taxon>Athelia</taxon>
    </lineage>
</organism>
<evidence type="ECO:0000259" key="2">
    <source>
        <dbReference type="Pfam" id="PF25889"/>
    </source>
</evidence>
<dbReference type="AlphaFoldDB" id="A0A166BWZ2"/>
<dbReference type="OrthoDB" id="196547at2759"/>
<feature type="region of interest" description="Disordered" evidence="1">
    <location>
        <begin position="1"/>
        <end position="23"/>
    </location>
</feature>
<evidence type="ECO:0000313" key="4">
    <source>
        <dbReference type="Proteomes" id="UP000076532"/>
    </source>
</evidence>
<dbReference type="STRING" id="436010.A0A166BWZ2"/>
<protein>
    <recommendedName>
        <fullName evidence="2">RGS1/SST2-like Fungal-Differentiation Regulator domain-containing protein</fullName>
    </recommendedName>
</protein>
<reference evidence="3 4" key="1">
    <citation type="journal article" date="2016" name="Mol. Biol. Evol.">
        <title>Comparative Genomics of Early-Diverging Mushroom-Forming Fungi Provides Insights into the Origins of Lignocellulose Decay Capabilities.</title>
        <authorList>
            <person name="Nagy L.G."/>
            <person name="Riley R."/>
            <person name="Tritt A."/>
            <person name="Adam C."/>
            <person name="Daum C."/>
            <person name="Floudas D."/>
            <person name="Sun H."/>
            <person name="Yadav J.S."/>
            <person name="Pangilinan J."/>
            <person name="Larsson K.H."/>
            <person name="Matsuura K."/>
            <person name="Barry K."/>
            <person name="Labutti K."/>
            <person name="Kuo R."/>
            <person name="Ohm R.A."/>
            <person name="Bhattacharya S.S."/>
            <person name="Shirouzu T."/>
            <person name="Yoshinaga Y."/>
            <person name="Martin F.M."/>
            <person name="Grigoriev I.V."/>
            <person name="Hibbett D.S."/>
        </authorList>
    </citation>
    <scope>NUCLEOTIDE SEQUENCE [LARGE SCALE GENOMIC DNA]</scope>
    <source>
        <strain evidence="3 4">CBS 109695</strain>
    </source>
</reference>
<dbReference type="Pfam" id="PF25889">
    <property type="entry name" value="WHD_Fungal_DR"/>
    <property type="match status" value="1"/>
</dbReference>